<evidence type="ECO:0000256" key="4">
    <source>
        <dbReference type="ARBA" id="ARBA00041554"/>
    </source>
</evidence>
<reference evidence="7" key="2">
    <citation type="submission" date="2025-09" db="UniProtKB">
        <authorList>
            <consortium name="Ensembl"/>
        </authorList>
    </citation>
    <scope>IDENTIFICATION</scope>
</reference>
<comment type="subcellular location">
    <subcellularLocation>
        <location evidence="1">Cytoplasm</location>
    </subcellularLocation>
</comment>
<reference evidence="7" key="1">
    <citation type="submission" date="2025-08" db="UniProtKB">
        <authorList>
            <consortium name="Ensembl"/>
        </authorList>
    </citation>
    <scope>IDENTIFICATION</scope>
</reference>
<dbReference type="Proteomes" id="UP000694388">
    <property type="component" value="Unplaced"/>
</dbReference>
<evidence type="ECO:0000256" key="6">
    <source>
        <dbReference type="PROSITE-ProRule" id="PRU00221"/>
    </source>
</evidence>
<proteinExistence type="predicted"/>
<dbReference type="Gene3D" id="2.130.10.10">
    <property type="entry name" value="YVTN repeat-like/Quinoprotein amine dehydrogenase"/>
    <property type="match status" value="1"/>
</dbReference>
<name>A0A8C4NES2_EPTBU</name>
<dbReference type="PROSITE" id="PS50082">
    <property type="entry name" value="WD_REPEATS_2"/>
    <property type="match status" value="1"/>
</dbReference>
<evidence type="ECO:0000256" key="1">
    <source>
        <dbReference type="ARBA" id="ARBA00004496"/>
    </source>
</evidence>
<dbReference type="GO" id="GO:0034709">
    <property type="term" value="C:methylosome"/>
    <property type="evidence" value="ECO:0007669"/>
    <property type="project" value="TreeGrafter"/>
</dbReference>
<evidence type="ECO:0000256" key="3">
    <source>
        <dbReference type="ARBA" id="ARBA00040457"/>
    </source>
</evidence>
<accession>A0A8C4NES2</accession>
<dbReference type="GO" id="GO:0007309">
    <property type="term" value="P:oocyte axis specification"/>
    <property type="evidence" value="ECO:0007669"/>
    <property type="project" value="TreeGrafter"/>
</dbReference>
<evidence type="ECO:0000313" key="8">
    <source>
        <dbReference type="Proteomes" id="UP000694388"/>
    </source>
</evidence>
<keyword evidence="6" id="KW-0853">WD repeat</keyword>
<dbReference type="GeneTree" id="ENSGT00390000010711"/>
<organism evidence="7 8">
    <name type="scientific">Eptatretus burgeri</name>
    <name type="common">Inshore hagfish</name>
    <dbReference type="NCBI Taxonomy" id="7764"/>
    <lineage>
        <taxon>Eukaryota</taxon>
        <taxon>Metazoa</taxon>
        <taxon>Chordata</taxon>
        <taxon>Craniata</taxon>
        <taxon>Vertebrata</taxon>
        <taxon>Cyclostomata</taxon>
        <taxon>Myxini</taxon>
        <taxon>Myxiniformes</taxon>
        <taxon>Myxinidae</taxon>
        <taxon>Eptatretinae</taxon>
        <taxon>Eptatretus</taxon>
    </lineage>
</organism>
<dbReference type="PANTHER" id="PTHR46853:SF1">
    <property type="entry name" value="METHYLOSOME PROTEIN 50"/>
    <property type="match status" value="1"/>
</dbReference>
<evidence type="ECO:0000313" key="7">
    <source>
        <dbReference type="Ensembl" id="ENSEBUP00000001409.1"/>
    </source>
</evidence>
<dbReference type="InterPro" id="IPR036322">
    <property type="entry name" value="WD40_repeat_dom_sf"/>
</dbReference>
<evidence type="ECO:0000256" key="2">
    <source>
        <dbReference type="ARBA" id="ARBA00022490"/>
    </source>
</evidence>
<dbReference type="SUPFAM" id="SSF50978">
    <property type="entry name" value="WD40 repeat-like"/>
    <property type="match status" value="1"/>
</dbReference>
<dbReference type="Ensembl" id="ENSEBUT00000001735.1">
    <property type="protein sequence ID" value="ENSEBUP00000001409.1"/>
    <property type="gene ID" value="ENSEBUG00000001231.1"/>
</dbReference>
<keyword evidence="8" id="KW-1185">Reference proteome</keyword>
<dbReference type="PANTHER" id="PTHR46853">
    <property type="entry name" value="METHYLOSOME PROTEIN 50"/>
    <property type="match status" value="1"/>
</dbReference>
<sequence>MSVISMIISKYLDHIWFYNRGVCFCTCFSICILQCSDYVDVSVLSIKVWDKNEFKVIASYQGHVAGVECVSCAPKDQHLFLSCAQDGRVLLWDTRKAKPATAIDMKPAGALPSCVAWNPFSSRGIAVATETGHIGLRDLNSLVIPLAHTAVHSRPVTRLKFSPHSAAWLASAGEDCRVFVSNAEDKLSLIRTVRRHEVKGSILVHCSQGKLPACFVVSCTLPFQGSIRCLSWISGSLPRSHPYCICFSSSPHLTCCICFSSSPHLTFLKQTLSESKD</sequence>
<dbReference type="SMART" id="SM00320">
    <property type="entry name" value="WD40"/>
    <property type="match status" value="3"/>
</dbReference>
<dbReference type="InterPro" id="IPR015943">
    <property type="entry name" value="WD40/YVTN_repeat-like_dom_sf"/>
</dbReference>
<dbReference type="InterPro" id="IPR001680">
    <property type="entry name" value="WD40_rpt"/>
</dbReference>
<dbReference type="AlphaFoldDB" id="A0A8C4NES2"/>
<protein>
    <recommendedName>
        <fullName evidence="3">Methylosome protein WDR77</fullName>
    </recommendedName>
    <alternativeName>
        <fullName evidence="5">Methylosome protein 50</fullName>
    </alternativeName>
    <alternativeName>
        <fullName evidence="4">WD repeat-containing protein 77</fullName>
    </alternativeName>
</protein>
<keyword evidence="2" id="KW-0963">Cytoplasm</keyword>
<evidence type="ECO:0000256" key="5">
    <source>
        <dbReference type="ARBA" id="ARBA00041769"/>
    </source>
</evidence>
<dbReference type="Pfam" id="PF00400">
    <property type="entry name" value="WD40"/>
    <property type="match status" value="2"/>
</dbReference>
<feature type="repeat" description="WD" evidence="6">
    <location>
        <begin position="60"/>
        <end position="102"/>
    </location>
</feature>
<dbReference type="InterPro" id="IPR052139">
    <property type="entry name" value="Methylosome_Comp_WDR77"/>
</dbReference>